<dbReference type="PANTHER" id="PTHR46910:SF32">
    <property type="entry name" value="TRANSCRIPTION FACTOR DOMAIN-CONTAINING PROTEIN-RELATED"/>
    <property type="match status" value="1"/>
</dbReference>
<dbReference type="RefSeq" id="XP_013283686.1">
    <property type="nucleotide sequence ID" value="XM_013428232.1"/>
</dbReference>
<dbReference type="GO" id="GO:0003677">
    <property type="term" value="F:DNA binding"/>
    <property type="evidence" value="ECO:0007669"/>
    <property type="project" value="InterPro"/>
</dbReference>
<organism evidence="4 5">
    <name type="scientific">Fonsecaea pedrosoi CBS 271.37</name>
    <dbReference type="NCBI Taxonomy" id="1442368"/>
    <lineage>
        <taxon>Eukaryota</taxon>
        <taxon>Fungi</taxon>
        <taxon>Dikarya</taxon>
        <taxon>Ascomycota</taxon>
        <taxon>Pezizomycotina</taxon>
        <taxon>Eurotiomycetes</taxon>
        <taxon>Chaetothyriomycetidae</taxon>
        <taxon>Chaetothyriales</taxon>
        <taxon>Herpotrichiellaceae</taxon>
        <taxon>Fonsecaea</taxon>
    </lineage>
</organism>
<feature type="compositionally biased region" description="Basic and acidic residues" evidence="2">
    <location>
        <begin position="93"/>
        <end position="105"/>
    </location>
</feature>
<feature type="region of interest" description="Disordered" evidence="2">
    <location>
        <begin position="63"/>
        <end position="125"/>
    </location>
</feature>
<dbReference type="PANTHER" id="PTHR46910">
    <property type="entry name" value="TRANSCRIPTION FACTOR PDR1"/>
    <property type="match status" value="1"/>
</dbReference>
<keyword evidence="5" id="KW-1185">Reference proteome</keyword>
<dbReference type="InterPro" id="IPR050987">
    <property type="entry name" value="AtrR-like"/>
</dbReference>
<protein>
    <recommendedName>
        <fullName evidence="3">Xylanolytic transcriptional activator regulatory domain-containing protein</fullName>
    </recommendedName>
</protein>
<gene>
    <name evidence="4" type="ORF">Z517_06493</name>
</gene>
<evidence type="ECO:0000313" key="5">
    <source>
        <dbReference type="Proteomes" id="UP000053029"/>
    </source>
</evidence>
<dbReference type="STRING" id="1442368.A0A0D2GGG2"/>
<keyword evidence="1" id="KW-0539">Nucleus</keyword>
<dbReference type="EMBL" id="KN846972">
    <property type="protein sequence ID" value="KIW79878.1"/>
    <property type="molecule type" value="Genomic_DNA"/>
</dbReference>
<evidence type="ECO:0000259" key="3">
    <source>
        <dbReference type="SMART" id="SM00906"/>
    </source>
</evidence>
<dbReference type="InterPro" id="IPR007219">
    <property type="entry name" value="XnlR_reg_dom"/>
</dbReference>
<accession>A0A0D2GGG2</accession>
<feature type="region of interest" description="Disordered" evidence="2">
    <location>
        <begin position="39"/>
        <end position="58"/>
    </location>
</feature>
<dbReference type="VEuPathDB" id="FungiDB:Z517_06493"/>
<evidence type="ECO:0000256" key="2">
    <source>
        <dbReference type="SAM" id="MobiDB-lite"/>
    </source>
</evidence>
<proteinExistence type="predicted"/>
<dbReference type="SMART" id="SM00906">
    <property type="entry name" value="Fungal_trans"/>
    <property type="match status" value="1"/>
</dbReference>
<dbReference type="GO" id="GO:0003700">
    <property type="term" value="F:DNA-binding transcription factor activity"/>
    <property type="evidence" value="ECO:0007669"/>
    <property type="project" value="InterPro"/>
</dbReference>
<dbReference type="CDD" id="cd12148">
    <property type="entry name" value="fungal_TF_MHR"/>
    <property type="match status" value="1"/>
</dbReference>
<evidence type="ECO:0000313" key="4">
    <source>
        <dbReference type="EMBL" id="KIW79878.1"/>
    </source>
</evidence>
<reference evidence="4 5" key="1">
    <citation type="submission" date="2015-01" db="EMBL/GenBank/DDBJ databases">
        <title>The Genome Sequence of Fonsecaea pedrosoi CBS 271.37.</title>
        <authorList>
            <consortium name="The Broad Institute Genomics Platform"/>
            <person name="Cuomo C."/>
            <person name="de Hoog S."/>
            <person name="Gorbushina A."/>
            <person name="Stielow B."/>
            <person name="Teixiera M."/>
            <person name="Abouelleil A."/>
            <person name="Chapman S.B."/>
            <person name="Priest M."/>
            <person name="Young S.K."/>
            <person name="Wortman J."/>
            <person name="Nusbaum C."/>
            <person name="Birren B."/>
        </authorList>
    </citation>
    <scope>NUCLEOTIDE SEQUENCE [LARGE SCALE GENOMIC DNA]</scope>
    <source>
        <strain evidence="4 5">CBS 271.37</strain>
    </source>
</reference>
<dbReference type="GeneID" id="25305983"/>
<dbReference type="AlphaFoldDB" id="A0A0D2GGG2"/>
<dbReference type="OrthoDB" id="3548654at2759"/>
<evidence type="ECO:0000256" key="1">
    <source>
        <dbReference type="ARBA" id="ARBA00023242"/>
    </source>
</evidence>
<dbReference type="HOGENOM" id="CLU_006926_3_2_1"/>
<sequence>MQATQNSMHGFTAVRTVSQQRSGVYIHDLEQRLESLERDRRNASLSPPTGSAIWTWPDAAREDGEFPRSEKTYTPAVLTRSEEPRGDISPPERPSERHQEDRRDQPPTSLPARQELSESLEPGLSNPFGLGFANYDPDRDGKPLYFGPSSNWSFGRRVLSLAYKRIRRTPLPLDNLLFEGKVYTLGWDGKRNSSTRLTGSQISLPAPDFAAHLINLVDFHCTQLFYLFDKEIFMRQFTLFHESAPGGPDRSSLWYVHYLLILSFGKAYAVQTTTASKAAGTEFFVEAMQLLPDFMFIGADPIELTQVLCCAALFFHCLEFRCAAYKTIGWAVRLSLENGLHSDMKSQYISTSLVQRCRKLWWTVYILDQQMSALMGAPAAVAEESIAAPLPDFPKSPQRLAALDFQIRLNKLLARVLNTIYGPEGSFKEGFLASAKDTLKSLASLTDLLNTSFSVFGSNHGGVSRLYAHLHLQYHQCVILTTRPILYSFLEAKLAGSGTFAKLLESQTTNRLVQVCIESAQQTLNILGILRDQTLLESVLPFDLESTFISTLVILMANAVDTLFIKDSTPWSSVAYSILDEMIRRGNLVAALMKSELQQLEATLRQLPVRDTEQSKSSVEVPSITGLGGNKMTAKDAAQPSSSYELLASRESGPQLFHPGFGDAHRPSSTATLGQGTDAFWQTDGFTGEQLVNVADSIDLDGLEWLSDPAFGDLTHDIAR</sequence>
<dbReference type="GO" id="GO:0006351">
    <property type="term" value="P:DNA-templated transcription"/>
    <property type="evidence" value="ECO:0007669"/>
    <property type="project" value="InterPro"/>
</dbReference>
<dbReference type="GO" id="GO:0008270">
    <property type="term" value="F:zinc ion binding"/>
    <property type="evidence" value="ECO:0007669"/>
    <property type="project" value="InterPro"/>
</dbReference>
<dbReference type="Proteomes" id="UP000053029">
    <property type="component" value="Unassembled WGS sequence"/>
</dbReference>
<name>A0A0D2GGG2_9EURO</name>
<dbReference type="Pfam" id="PF04082">
    <property type="entry name" value="Fungal_trans"/>
    <property type="match status" value="1"/>
</dbReference>
<feature type="domain" description="Xylanolytic transcriptional activator regulatory" evidence="3">
    <location>
        <begin position="324"/>
        <end position="397"/>
    </location>
</feature>